<protein>
    <recommendedName>
        <fullName evidence="2">histidine kinase</fullName>
        <ecNumber evidence="2">2.7.13.3</ecNumber>
    </recommendedName>
</protein>
<keyword evidence="5" id="KW-0547">Nucleotide-binding</keyword>
<evidence type="ECO:0000256" key="8">
    <source>
        <dbReference type="SAM" id="Phobius"/>
    </source>
</evidence>
<evidence type="ECO:0000259" key="9">
    <source>
        <dbReference type="PROSITE" id="PS50109"/>
    </source>
</evidence>
<dbReference type="GO" id="GO:0005524">
    <property type="term" value="F:ATP binding"/>
    <property type="evidence" value="ECO:0007669"/>
    <property type="project" value="UniProtKB-KW"/>
</dbReference>
<dbReference type="InterPro" id="IPR036890">
    <property type="entry name" value="HATPase_C_sf"/>
</dbReference>
<evidence type="ECO:0000256" key="1">
    <source>
        <dbReference type="ARBA" id="ARBA00000085"/>
    </source>
</evidence>
<accession>A0ABT2ZD96</accession>
<evidence type="ECO:0000256" key="2">
    <source>
        <dbReference type="ARBA" id="ARBA00012438"/>
    </source>
</evidence>
<evidence type="ECO:0000256" key="3">
    <source>
        <dbReference type="ARBA" id="ARBA00022553"/>
    </source>
</evidence>
<evidence type="ECO:0000313" key="11">
    <source>
        <dbReference type="Proteomes" id="UP001652542"/>
    </source>
</evidence>
<dbReference type="InterPro" id="IPR005467">
    <property type="entry name" value="His_kinase_dom"/>
</dbReference>
<dbReference type="CDD" id="cd12914">
    <property type="entry name" value="PDC1_DGC_like"/>
    <property type="match status" value="1"/>
</dbReference>
<evidence type="ECO:0000256" key="5">
    <source>
        <dbReference type="ARBA" id="ARBA00022741"/>
    </source>
</evidence>
<evidence type="ECO:0000256" key="6">
    <source>
        <dbReference type="ARBA" id="ARBA00022777"/>
    </source>
</evidence>
<keyword evidence="4" id="KW-0808">Transferase</keyword>
<reference evidence="10 11" key="1">
    <citation type="submission" date="2022-10" db="EMBL/GenBank/DDBJ databases">
        <title>Defluviimonas sp. nov., isolated from ocean surface water.</title>
        <authorList>
            <person name="He W."/>
            <person name="Wang L."/>
            <person name="Zhang D.-F."/>
        </authorList>
    </citation>
    <scope>NUCLEOTIDE SEQUENCE [LARGE SCALE GENOMIC DNA]</scope>
    <source>
        <strain evidence="10 11">WL0002</strain>
    </source>
</reference>
<dbReference type="Pfam" id="PF07568">
    <property type="entry name" value="HisKA_2"/>
    <property type="match status" value="1"/>
</dbReference>
<keyword evidence="11" id="KW-1185">Reference proteome</keyword>
<keyword evidence="6" id="KW-0418">Kinase</keyword>
<evidence type="ECO:0000256" key="4">
    <source>
        <dbReference type="ARBA" id="ARBA00022679"/>
    </source>
</evidence>
<keyword evidence="7 10" id="KW-0067">ATP-binding</keyword>
<dbReference type="Gene3D" id="3.30.565.10">
    <property type="entry name" value="Histidine kinase-like ATPase, C-terminal domain"/>
    <property type="match status" value="1"/>
</dbReference>
<sequence>MIIVLVGLVGYLHLQSSRSATEARVERTAAAAASQFSWMFHAGVQALQRIETAVDSRSQGPVPDVTLSEEVGGLPDGFQYALYDAFGRLVRSSFRDAGQIDVSDRSYFQGVQGGSALSISSSITERVSGEEVFVLARRIDDGGRFAGATTIAVPVSTLADIAESLDLGPPSGLALTRLDGSIIARWPVAEGADDFDTAIRLRLVQGADADRDPDGADAQGDLILGYRKMEEWPVIAVVGVSRGTVYREFGRDLEIALIFAAPLIIGLSAALVGLFGLRARDERRERALVQANERADALMAEIVHRVKNNLQTVMSLIRLERLPPEAEADLLGRISAMVAVHEDMYSTGSQSSIAARPYLTRLVRNVAKSYSQDVDVHVDIADVDLSGDRAMQLGMLTNEIVSNAFKHALGDGRGSHLEVSLSRMGQGRLRLRIRDDGPGVNPDTNTENLGLQLVRAFVGQIGGTITHEAGQGHCVNVDFSIALEASEEPGKG</sequence>
<dbReference type="Proteomes" id="UP001652542">
    <property type="component" value="Unassembled WGS sequence"/>
</dbReference>
<evidence type="ECO:0000313" key="10">
    <source>
        <dbReference type="EMBL" id="MCV2869097.1"/>
    </source>
</evidence>
<dbReference type="InterPro" id="IPR003594">
    <property type="entry name" value="HATPase_dom"/>
</dbReference>
<keyword evidence="8" id="KW-0472">Membrane</keyword>
<dbReference type="Pfam" id="PF02518">
    <property type="entry name" value="HATPase_c"/>
    <property type="match status" value="1"/>
</dbReference>
<dbReference type="SMART" id="SM00911">
    <property type="entry name" value="HWE_HK"/>
    <property type="match status" value="1"/>
</dbReference>
<organism evidence="10 11">
    <name type="scientific">Albidovulum marisflavi</name>
    <dbReference type="NCBI Taxonomy" id="2984159"/>
    <lineage>
        <taxon>Bacteria</taxon>
        <taxon>Pseudomonadati</taxon>
        <taxon>Pseudomonadota</taxon>
        <taxon>Alphaproteobacteria</taxon>
        <taxon>Rhodobacterales</taxon>
        <taxon>Paracoccaceae</taxon>
        <taxon>Albidovulum</taxon>
    </lineage>
</organism>
<feature type="transmembrane region" description="Helical" evidence="8">
    <location>
        <begin position="255"/>
        <end position="277"/>
    </location>
</feature>
<dbReference type="SUPFAM" id="SSF55874">
    <property type="entry name" value="ATPase domain of HSP90 chaperone/DNA topoisomerase II/histidine kinase"/>
    <property type="match status" value="1"/>
</dbReference>
<dbReference type="EMBL" id="JAOWKY010000002">
    <property type="protein sequence ID" value="MCV2869097.1"/>
    <property type="molecule type" value="Genomic_DNA"/>
</dbReference>
<dbReference type="PROSITE" id="PS50109">
    <property type="entry name" value="HIS_KIN"/>
    <property type="match status" value="1"/>
</dbReference>
<comment type="catalytic activity">
    <reaction evidence="1">
        <text>ATP + protein L-histidine = ADP + protein N-phospho-L-histidine.</text>
        <dbReference type="EC" id="2.7.13.3"/>
    </reaction>
</comment>
<dbReference type="RefSeq" id="WP_263734753.1">
    <property type="nucleotide sequence ID" value="NZ_JAOWKY010000002.1"/>
</dbReference>
<gene>
    <name evidence="10" type="ORF">OEW28_10710</name>
</gene>
<dbReference type="Gene3D" id="3.30.450.20">
    <property type="entry name" value="PAS domain"/>
    <property type="match status" value="2"/>
</dbReference>
<dbReference type="CDD" id="cd12915">
    <property type="entry name" value="PDC2_DGC_like"/>
    <property type="match status" value="1"/>
</dbReference>
<keyword evidence="8" id="KW-0812">Transmembrane</keyword>
<evidence type="ECO:0000256" key="7">
    <source>
        <dbReference type="ARBA" id="ARBA00022840"/>
    </source>
</evidence>
<dbReference type="PANTHER" id="PTHR41523">
    <property type="entry name" value="TWO-COMPONENT SYSTEM SENSOR PROTEIN"/>
    <property type="match status" value="1"/>
</dbReference>
<dbReference type="SMART" id="SM00387">
    <property type="entry name" value="HATPase_c"/>
    <property type="match status" value="1"/>
</dbReference>
<proteinExistence type="predicted"/>
<feature type="domain" description="Histidine kinase" evidence="9">
    <location>
        <begin position="301"/>
        <end position="487"/>
    </location>
</feature>
<dbReference type="InterPro" id="IPR011495">
    <property type="entry name" value="Sig_transdc_His_kin_sub2_dim/P"/>
</dbReference>
<dbReference type="EC" id="2.7.13.3" evidence="2"/>
<keyword evidence="3" id="KW-0597">Phosphoprotein</keyword>
<dbReference type="InterPro" id="IPR011102">
    <property type="entry name" value="Sig_transdc_His_kinase_HWE"/>
</dbReference>
<comment type="caution">
    <text evidence="10">The sequence shown here is derived from an EMBL/GenBank/DDBJ whole genome shotgun (WGS) entry which is preliminary data.</text>
</comment>
<name>A0ABT2ZD96_9RHOB</name>
<keyword evidence="8" id="KW-1133">Transmembrane helix</keyword>
<dbReference type="PANTHER" id="PTHR41523:SF8">
    <property type="entry name" value="ETHYLENE RESPONSE SENSOR PROTEIN"/>
    <property type="match status" value="1"/>
</dbReference>